<reference evidence="5" key="1">
    <citation type="journal article" date="2019" name="Int. J. Syst. Evol. Microbiol.">
        <title>The Global Catalogue of Microorganisms (GCM) 10K type strain sequencing project: providing services to taxonomists for standard genome sequencing and annotation.</title>
        <authorList>
            <consortium name="The Broad Institute Genomics Platform"/>
            <consortium name="The Broad Institute Genome Sequencing Center for Infectious Disease"/>
            <person name="Wu L."/>
            <person name="Ma J."/>
        </authorList>
    </citation>
    <scope>NUCLEOTIDE SEQUENCE [LARGE SCALE GENOMIC DNA]</scope>
    <source>
        <strain evidence="5">JCM 18126</strain>
    </source>
</reference>
<dbReference type="PANTHER" id="PTHR30055">
    <property type="entry name" value="HTH-TYPE TRANSCRIPTIONAL REGULATOR RUTR"/>
    <property type="match status" value="1"/>
</dbReference>
<dbReference type="EMBL" id="BAABIL010000026">
    <property type="protein sequence ID" value="GAA4962916.1"/>
    <property type="molecule type" value="Genomic_DNA"/>
</dbReference>
<dbReference type="SUPFAM" id="SSF46689">
    <property type="entry name" value="Homeodomain-like"/>
    <property type="match status" value="1"/>
</dbReference>
<dbReference type="RefSeq" id="WP_345710539.1">
    <property type="nucleotide sequence ID" value="NZ_BAABIL010000026.1"/>
</dbReference>
<dbReference type="Pfam" id="PF00440">
    <property type="entry name" value="TetR_N"/>
    <property type="match status" value="1"/>
</dbReference>
<dbReference type="InterPro" id="IPR001647">
    <property type="entry name" value="HTH_TetR"/>
</dbReference>
<dbReference type="InterPro" id="IPR009057">
    <property type="entry name" value="Homeodomain-like_sf"/>
</dbReference>
<dbReference type="SUPFAM" id="SSF48498">
    <property type="entry name" value="Tetracyclin repressor-like, C-terminal domain"/>
    <property type="match status" value="1"/>
</dbReference>
<proteinExistence type="predicted"/>
<evidence type="ECO:0000313" key="5">
    <source>
        <dbReference type="Proteomes" id="UP001501195"/>
    </source>
</evidence>
<dbReference type="PROSITE" id="PS50977">
    <property type="entry name" value="HTH_TETR_2"/>
    <property type="match status" value="1"/>
</dbReference>
<evidence type="ECO:0000313" key="4">
    <source>
        <dbReference type="EMBL" id="GAA4962916.1"/>
    </source>
</evidence>
<dbReference type="InterPro" id="IPR036271">
    <property type="entry name" value="Tet_transcr_reg_TetR-rel_C_sf"/>
</dbReference>
<name>A0ABP9H7A6_9ACTN</name>
<accession>A0ABP9H7A6</accession>
<evidence type="ECO:0000256" key="2">
    <source>
        <dbReference type="PROSITE-ProRule" id="PRU00335"/>
    </source>
</evidence>
<feature type="DNA-binding region" description="H-T-H motif" evidence="2">
    <location>
        <begin position="28"/>
        <end position="47"/>
    </location>
</feature>
<dbReference type="Gene3D" id="1.10.357.10">
    <property type="entry name" value="Tetracycline Repressor, domain 2"/>
    <property type="match status" value="1"/>
</dbReference>
<gene>
    <name evidence="4" type="ORF">GCM10023225_03000</name>
</gene>
<sequence>MAGKRLARADWVRAAVTALAERGVAAVAVEPLAARLGTTKGSFYWHFADREALLAAALENWEHEHTDDVVAALADITDPAQRLRSLLHGIFALGGDDLAVVLAGDTGHPLVRAALARVAERRVAYVERALADLGLADAEAHRRAVVLYGAYIGYQQIHRTAPELAPAGQAAAAFADSLLALLPPTAGTPG</sequence>
<organism evidence="4 5">
    <name type="scientific">Kineococcus glutinatus</name>
    <dbReference type="NCBI Taxonomy" id="1070872"/>
    <lineage>
        <taxon>Bacteria</taxon>
        <taxon>Bacillati</taxon>
        <taxon>Actinomycetota</taxon>
        <taxon>Actinomycetes</taxon>
        <taxon>Kineosporiales</taxon>
        <taxon>Kineosporiaceae</taxon>
        <taxon>Kineococcus</taxon>
    </lineage>
</organism>
<feature type="domain" description="HTH tetR-type" evidence="3">
    <location>
        <begin position="5"/>
        <end position="65"/>
    </location>
</feature>
<dbReference type="PANTHER" id="PTHR30055:SF237">
    <property type="entry name" value="TRANSCRIPTIONAL REPRESSOR MCE3R"/>
    <property type="match status" value="1"/>
</dbReference>
<dbReference type="Proteomes" id="UP001501195">
    <property type="component" value="Unassembled WGS sequence"/>
</dbReference>
<comment type="caution">
    <text evidence="4">The sequence shown here is derived from an EMBL/GenBank/DDBJ whole genome shotgun (WGS) entry which is preliminary data.</text>
</comment>
<dbReference type="InterPro" id="IPR050109">
    <property type="entry name" value="HTH-type_TetR-like_transc_reg"/>
</dbReference>
<protein>
    <submittedName>
        <fullName evidence="4">TetR/AcrR family transcriptional regulator</fullName>
    </submittedName>
</protein>
<keyword evidence="5" id="KW-1185">Reference proteome</keyword>
<evidence type="ECO:0000259" key="3">
    <source>
        <dbReference type="PROSITE" id="PS50977"/>
    </source>
</evidence>
<dbReference type="PRINTS" id="PR00455">
    <property type="entry name" value="HTHTETR"/>
</dbReference>
<keyword evidence="1 2" id="KW-0238">DNA-binding</keyword>
<evidence type="ECO:0000256" key="1">
    <source>
        <dbReference type="ARBA" id="ARBA00023125"/>
    </source>
</evidence>